<keyword evidence="2" id="KW-1185">Reference proteome</keyword>
<proteinExistence type="predicted"/>
<sequence>MTSMNVIYVTDLIGTGVFAISGTLAALHKKKDHDILTLFIFAFVTAVGGGTLRDVIIHAYPVTWISDANYLIVILASALIAIVCRRWWLGILQRPLLVFDTLGIGIFTILGLEKALHAGVNPWAAVLLGIVSALFGGVIRDTLANEVPLVFERQLYATPCLTGALLYVLALRLQIDPTVTFLVSVGVITGFRLLAVKKSWSLPPIRV</sequence>
<comment type="caution">
    <text evidence="1">The sequence shown here is derived from an EMBL/GenBank/DDBJ whole genome shotgun (WGS) entry which is preliminary data.</text>
</comment>
<evidence type="ECO:0000313" key="1">
    <source>
        <dbReference type="EMBL" id="GGF74436.1"/>
    </source>
</evidence>
<organism evidence="1 2">
    <name type="scientific">Hymenobacter qilianensis</name>
    <dbReference type="NCBI Taxonomy" id="1385715"/>
    <lineage>
        <taxon>Bacteria</taxon>
        <taxon>Pseudomonadati</taxon>
        <taxon>Bacteroidota</taxon>
        <taxon>Cytophagia</taxon>
        <taxon>Cytophagales</taxon>
        <taxon>Hymenobacteraceae</taxon>
        <taxon>Hymenobacter</taxon>
    </lineage>
</organism>
<accession>A0ACB5PUV0</accession>
<evidence type="ECO:0000313" key="2">
    <source>
        <dbReference type="Proteomes" id="UP000605392"/>
    </source>
</evidence>
<name>A0ACB5PUV0_9BACT</name>
<protein>
    <submittedName>
        <fullName evidence="1">Membrane protein</fullName>
    </submittedName>
</protein>
<dbReference type="Proteomes" id="UP000605392">
    <property type="component" value="Unassembled WGS sequence"/>
</dbReference>
<dbReference type="EMBL" id="BMFN01000003">
    <property type="protein sequence ID" value="GGF74436.1"/>
    <property type="molecule type" value="Genomic_DNA"/>
</dbReference>
<reference evidence="1 2" key="1">
    <citation type="journal article" date="2019" name="Int. J. Syst. Evol. Microbiol.">
        <title>The Global Catalogue of Microorganisms (GCM) 10K type strain sequencing project: providing services to taxonomists for standard genome sequencing and annotation.</title>
        <authorList>
            <consortium name="The Broad Institute Genomics Platform"/>
            <consortium name="The Broad Institute Genome Sequencing Center for Infectious Disease"/>
            <person name="Wu L."/>
            <person name="Ma J."/>
        </authorList>
    </citation>
    <scope>NUCLEOTIDE SEQUENCE [LARGE SCALE GENOMIC DNA]</scope>
    <source>
        <strain evidence="1 2">CGMCC 1.12720</strain>
    </source>
</reference>
<gene>
    <name evidence="1" type="ORF">GCM10011375_31840</name>
</gene>